<protein>
    <recommendedName>
        <fullName evidence="1">diguanylate cyclase</fullName>
        <ecNumber evidence="1">2.7.7.65</ecNumber>
    </recommendedName>
</protein>
<dbReference type="RefSeq" id="WP_169586578.1">
    <property type="nucleotide sequence ID" value="NZ_JABBGK010000001.1"/>
</dbReference>
<dbReference type="SMART" id="SM00267">
    <property type="entry name" value="GGDEF"/>
    <property type="match status" value="1"/>
</dbReference>
<dbReference type="InterPro" id="IPR050469">
    <property type="entry name" value="Diguanylate_Cyclase"/>
</dbReference>
<dbReference type="PANTHER" id="PTHR45138">
    <property type="entry name" value="REGULATORY COMPONENTS OF SENSORY TRANSDUCTION SYSTEM"/>
    <property type="match status" value="1"/>
</dbReference>
<evidence type="ECO:0000313" key="6">
    <source>
        <dbReference type="Proteomes" id="UP000541470"/>
    </source>
</evidence>
<dbReference type="GO" id="GO:0043709">
    <property type="term" value="P:cell adhesion involved in single-species biofilm formation"/>
    <property type="evidence" value="ECO:0007669"/>
    <property type="project" value="TreeGrafter"/>
</dbReference>
<keyword evidence="3" id="KW-0472">Membrane</keyword>
<accession>A0A7Y0FUQ6</accession>
<dbReference type="InterPro" id="IPR043128">
    <property type="entry name" value="Rev_trsase/Diguanyl_cyclase"/>
</dbReference>
<dbReference type="NCBIfam" id="TIGR00254">
    <property type="entry name" value="GGDEF"/>
    <property type="match status" value="1"/>
</dbReference>
<name>A0A7Y0FUQ6_9HYPH</name>
<dbReference type="GO" id="GO:1902201">
    <property type="term" value="P:negative regulation of bacterial-type flagellum-dependent cell motility"/>
    <property type="evidence" value="ECO:0007669"/>
    <property type="project" value="TreeGrafter"/>
</dbReference>
<feature type="domain" description="GGDEF" evidence="4">
    <location>
        <begin position="126"/>
        <end position="258"/>
    </location>
</feature>
<dbReference type="InterPro" id="IPR000160">
    <property type="entry name" value="GGDEF_dom"/>
</dbReference>
<dbReference type="PROSITE" id="PS50887">
    <property type="entry name" value="GGDEF"/>
    <property type="match status" value="1"/>
</dbReference>
<comment type="catalytic activity">
    <reaction evidence="2">
        <text>2 GTP = 3',3'-c-di-GMP + 2 diphosphate</text>
        <dbReference type="Rhea" id="RHEA:24898"/>
        <dbReference type="ChEBI" id="CHEBI:33019"/>
        <dbReference type="ChEBI" id="CHEBI:37565"/>
        <dbReference type="ChEBI" id="CHEBI:58805"/>
        <dbReference type="EC" id="2.7.7.65"/>
    </reaction>
</comment>
<organism evidence="5 6">
    <name type="scientific">Rhizobium terricola</name>
    <dbReference type="NCBI Taxonomy" id="2728849"/>
    <lineage>
        <taxon>Bacteria</taxon>
        <taxon>Pseudomonadati</taxon>
        <taxon>Pseudomonadota</taxon>
        <taxon>Alphaproteobacteria</taxon>
        <taxon>Hyphomicrobiales</taxon>
        <taxon>Rhizobiaceae</taxon>
        <taxon>Rhizobium/Agrobacterium group</taxon>
        <taxon>Rhizobium</taxon>
    </lineage>
</organism>
<dbReference type="GO" id="GO:0005886">
    <property type="term" value="C:plasma membrane"/>
    <property type="evidence" value="ECO:0007669"/>
    <property type="project" value="TreeGrafter"/>
</dbReference>
<reference evidence="5 6" key="1">
    <citation type="submission" date="2020-04" db="EMBL/GenBank/DDBJ databases">
        <title>Rhizobium sp. S-51 isolated from soil.</title>
        <authorList>
            <person name="Dahal R.H."/>
        </authorList>
    </citation>
    <scope>NUCLEOTIDE SEQUENCE [LARGE SCALE GENOMIC DNA]</scope>
    <source>
        <strain evidence="5 6">S-51</strain>
    </source>
</reference>
<feature type="transmembrane region" description="Helical" evidence="3">
    <location>
        <begin position="67"/>
        <end position="89"/>
    </location>
</feature>
<evidence type="ECO:0000256" key="2">
    <source>
        <dbReference type="ARBA" id="ARBA00034247"/>
    </source>
</evidence>
<dbReference type="CDD" id="cd01949">
    <property type="entry name" value="GGDEF"/>
    <property type="match status" value="1"/>
</dbReference>
<comment type="caution">
    <text evidence="5">The sequence shown here is derived from an EMBL/GenBank/DDBJ whole genome shotgun (WGS) entry which is preliminary data.</text>
</comment>
<evidence type="ECO:0000313" key="5">
    <source>
        <dbReference type="EMBL" id="NML72794.1"/>
    </source>
</evidence>
<dbReference type="EMBL" id="JABBGK010000001">
    <property type="protein sequence ID" value="NML72794.1"/>
    <property type="molecule type" value="Genomic_DNA"/>
</dbReference>
<sequence>MEALRRWMSLQVDLGNFDSREAVYGFALKMAFRAVILAFLFNIAVLPICYALGIMPLEVADAIKLSVAFSWLFGGAVSGALAIVTGHVIHELTVSRAEFERLSRTDMLSGLLNRRAFNAALAETGPGSSLAILDLDRFKSINDGHGHCAGDEVIKAVADILREVFGEQHLMARLGGEEFGVIIRGGGIGQRMGLVERARGLIEARAVVCENTAISTTVSAGMAEFEAGRRPESVYSAADRALYCAKANGRNRVVHEGEEAVLRFAPGGDIPPATRPLGLGDEPAPLVG</sequence>
<dbReference type="GO" id="GO:0052621">
    <property type="term" value="F:diguanylate cyclase activity"/>
    <property type="evidence" value="ECO:0007669"/>
    <property type="project" value="UniProtKB-EC"/>
</dbReference>
<dbReference type="EC" id="2.7.7.65" evidence="1"/>
<feature type="transmembrane region" description="Helical" evidence="3">
    <location>
        <begin position="34"/>
        <end position="55"/>
    </location>
</feature>
<gene>
    <name evidence="5" type="ORF">HHL25_01515</name>
</gene>
<dbReference type="Proteomes" id="UP000541470">
    <property type="component" value="Unassembled WGS sequence"/>
</dbReference>
<evidence type="ECO:0000259" key="4">
    <source>
        <dbReference type="PROSITE" id="PS50887"/>
    </source>
</evidence>
<keyword evidence="6" id="KW-1185">Reference proteome</keyword>
<dbReference type="PANTHER" id="PTHR45138:SF9">
    <property type="entry name" value="DIGUANYLATE CYCLASE DGCM-RELATED"/>
    <property type="match status" value="1"/>
</dbReference>
<dbReference type="AlphaFoldDB" id="A0A7Y0FUQ6"/>
<keyword evidence="3" id="KW-1133">Transmembrane helix</keyword>
<dbReference type="SUPFAM" id="SSF55073">
    <property type="entry name" value="Nucleotide cyclase"/>
    <property type="match status" value="1"/>
</dbReference>
<evidence type="ECO:0000256" key="3">
    <source>
        <dbReference type="SAM" id="Phobius"/>
    </source>
</evidence>
<keyword evidence="3" id="KW-0812">Transmembrane</keyword>
<dbReference type="Gene3D" id="3.30.70.270">
    <property type="match status" value="1"/>
</dbReference>
<dbReference type="InterPro" id="IPR029787">
    <property type="entry name" value="Nucleotide_cyclase"/>
</dbReference>
<dbReference type="Pfam" id="PF00990">
    <property type="entry name" value="GGDEF"/>
    <property type="match status" value="1"/>
</dbReference>
<proteinExistence type="predicted"/>
<evidence type="ECO:0000256" key="1">
    <source>
        <dbReference type="ARBA" id="ARBA00012528"/>
    </source>
</evidence>